<proteinExistence type="predicted"/>
<sequence length="120" mass="13425">MMASGFSSISNRRLPSMNVDARHRKIVPEAFIYSELDTCVYCQGAEVDTNAWEVLAPPMTATAQILLDSDLRAAEWDRAGDVARGDWLAGFSWAQVTWQWISRITLTFGLVLSTDRPACR</sequence>
<reference evidence="1" key="2">
    <citation type="submission" date="2018-05" db="EMBL/GenBank/DDBJ databases">
        <title>OmerRS3 (Oryza meridionalis Reference Sequence Version 3).</title>
        <authorList>
            <person name="Zhang J."/>
            <person name="Kudrna D."/>
            <person name="Lee S."/>
            <person name="Talag J."/>
            <person name="Welchert J."/>
            <person name="Wing R.A."/>
        </authorList>
    </citation>
    <scope>NUCLEOTIDE SEQUENCE [LARGE SCALE GENOMIC DNA]</scope>
    <source>
        <strain evidence="1">OR44</strain>
    </source>
</reference>
<dbReference type="Gramene" id="OMERI02G35150.4">
    <property type="protein sequence ID" value="OMERI02G35150.4"/>
    <property type="gene ID" value="OMERI02G35150"/>
</dbReference>
<keyword evidence="2" id="KW-1185">Reference proteome</keyword>
<dbReference type="EnsemblPlants" id="OMERI02G35150.1">
    <property type="protein sequence ID" value="OMERI02G35150.1"/>
    <property type="gene ID" value="OMERI02G35150"/>
</dbReference>
<name>A0A0E0CT43_9ORYZ</name>
<organism evidence="1">
    <name type="scientific">Oryza meridionalis</name>
    <dbReference type="NCBI Taxonomy" id="40149"/>
    <lineage>
        <taxon>Eukaryota</taxon>
        <taxon>Viridiplantae</taxon>
        <taxon>Streptophyta</taxon>
        <taxon>Embryophyta</taxon>
        <taxon>Tracheophyta</taxon>
        <taxon>Spermatophyta</taxon>
        <taxon>Magnoliopsida</taxon>
        <taxon>Liliopsida</taxon>
        <taxon>Poales</taxon>
        <taxon>Poaceae</taxon>
        <taxon>BOP clade</taxon>
        <taxon>Oryzoideae</taxon>
        <taxon>Oryzeae</taxon>
        <taxon>Oryzinae</taxon>
        <taxon>Oryza</taxon>
    </lineage>
</organism>
<dbReference type="EnsemblPlants" id="OMERI02G35150.4">
    <property type="protein sequence ID" value="OMERI02G35150.4"/>
    <property type="gene ID" value="OMERI02G35150"/>
</dbReference>
<reference evidence="1" key="1">
    <citation type="submission" date="2015-04" db="UniProtKB">
        <authorList>
            <consortium name="EnsemblPlants"/>
        </authorList>
    </citation>
    <scope>IDENTIFICATION</scope>
</reference>
<accession>A0A0E0CT43</accession>
<dbReference type="AlphaFoldDB" id="A0A0E0CT43"/>
<evidence type="ECO:0000313" key="2">
    <source>
        <dbReference type="Proteomes" id="UP000008021"/>
    </source>
</evidence>
<protein>
    <submittedName>
        <fullName evidence="1">Uncharacterized protein</fullName>
    </submittedName>
</protein>
<dbReference type="Proteomes" id="UP000008021">
    <property type="component" value="Chromosome 2"/>
</dbReference>
<evidence type="ECO:0000313" key="1">
    <source>
        <dbReference type="EnsemblPlants" id="OMERI02G35150.4"/>
    </source>
</evidence>
<dbReference type="Gramene" id="OMERI02G35150.1">
    <property type="protein sequence ID" value="OMERI02G35150.1"/>
    <property type="gene ID" value="OMERI02G35150"/>
</dbReference>